<comment type="caution">
    <text evidence="6">The sequence shown here is derived from an EMBL/GenBank/DDBJ whole genome shotgun (WGS) entry which is preliminary data.</text>
</comment>
<dbReference type="SMART" id="SM00487">
    <property type="entry name" value="DEXDc"/>
    <property type="match status" value="1"/>
</dbReference>
<dbReference type="InterPro" id="IPR009057">
    <property type="entry name" value="Homeodomain-like_sf"/>
</dbReference>
<dbReference type="Pfam" id="PF09111">
    <property type="entry name" value="SLIDE"/>
    <property type="match status" value="1"/>
</dbReference>
<dbReference type="VEuPathDB" id="AmoebaDB:KM1_068700"/>
<evidence type="ECO:0000256" key="1">
    <source>
        <dbReference type="ARBA" id="ARBA00004123"/>
    </source>
</evidence>
<dbReference type="GO" id="GO:0003682">
    <property type="term" value="F:chromatin binding"/>
    <property type="evidence" value="ECO:0007669"/>
    <property type="project" value="TreeGrafter"/>
</dbReference>
<dbReference type="VEuPathDB" id="AmoebaDB:EHI_044890"/>
<evidence type="ECO:0000259" key="5">
    <source>
        <dbReference type="PROSITE" id="PS51194"/>
    </source>
</evidence>
<dbReference type="PANTHER" id="PTHR45623">
    <property type="entry name" value="CHROMODOMAIN-HELICASE-DNA-BINDING PROTEIN 3-RELATED-RELATED"/>
    <property type="match status" value="1"/>
</dbReference>
<keyword evidence="6" id="KW-0547">Nucleotide-binding</keyword>
<dbReference type="FunFam" id="3.40.50.300:FF:002991">
    <property type="entry name" value="Helicase, putative"/>
    <property type="match status" value="1"/>
</dbReference>
<feature type="domain" description="Helicase ATP-binding" evidence="4">
    <location>
        <begin position="117"/>
        <end position="284"/>
    </location>
</feature>
<dbReference type="PROSITE" id="PS51194">
    <property type="entry name" value="HELICASE_CTER"/>
    <property type="match status" value="1"/>
</dbReference>
<dbReference type="InterPro" id="IPR038718">
    <property type="entry name" value="SNF2-like_sf"/>
</dbReference>
<dbReference type="GO" id="GO:0004386">
    <property type="term" value="F:helicase activity"/>
    <property type="evidence" value="ECO:0007669"/>
    <property type="project" value="UniProtKB-KW"/>
</dbReference>
<dbReference type="InterPro" id="IPR049730">
    <property type="entry name" value="SNF2/RAD54-like_C"/>
</dbReference>
<dbReference type="AlphaFoldDB" id="A0A5K1VRL8"/>
<dbReference type="InterPro" id="IPR014001">
    <property type="entry name" value="Helicase_ATP-bd"/>
</dbReference>
<keyword evidence="2" id="KW-0378">Hydrolase</keyword>
<evidence type="ECO:0000313" key="6">
    <source>
        <dbReference type="EMBL" id="GAT91786.1"/>
    </source>
</evidence>
<dbReference type="GO" id="GO:0016887">
    <property type="term" value="F:ATP hydrolysis activity"/>
    <property type="evidence" value="ECO:0007669"/>
    <property type="project" value="TreeGrafter"/>
</dbReference>
<dbReference type="Pfam" id="PF00176">
    <property type="entry name" value="SNF2-rel_dom"/>
    <property type="match status" value="1"/>
</dbReference>
<dbReference type="VEuPathDB" id="AmoebaDB:EHI8A_035370"/>
<dbReference type="GO" id="GO:0005524">
    <property type="term" value="F:ATP binding"/>
    <property type="evidence" value="ECO:0007669"/>
    <property type="project" value="InterPro"/>
</dbReference>
<comment type="subcellular location">
    <subcellularLocation>
        <location evidence="1">Nucleus</location>
    </subcellularLocation>
</comment>
<reference evidence="6 7" key="1">
    <citation type="submission" date="2016-05" db="EMBL/GenBank/DDBJ databases">
        <title>First whole genome sequencing of Entamoeba histolytica HM1:IMSS-clone-6.</title>
        <authorList>
            <person name="Mukherjee Avik.K."/>
            <person name="Izumyama S."/>
            <person name="Nakada-Tsukui K."/>
            <person name="Nozaki T."/>
        </authorList>
    </citation>
    <scope>NUCLEOTIDE SEQUENCE [LARGE SCALE GENOMIC DNA]</scope>
    <source>
        <strain evidence="6 7">HM1:IMSS clone 6</strain>
    </source>
</reference>
<dbReference type="OMA" id="VHDYQFF"/>
<dbReference type="GO" id="GO:0003677">
    <property type="term" value="F:DNA binding"/>
    <property type="evidence" value="ECO:0007669"/>
    <property type="project" value="InterPro"/>
</dbReference>
<dbReference type="GO" id="GO:0034728">
    <property type="term" value="P:nucleosome organization"/>
    <property type="evidence" value="ECO:0007669"/>
    <property type="project" value="TreeGrafter"/>
</dbReference>
<dbReference type="PANTHER" id="PTHR45623:SF49">
    <property type="entry name" value="SWI_SNF-RELATED MATRIX-ASSOCIATED ACTIN-DEPENDENT REGULATOR OF CHROMATIN SUBFAMILY A MEMBER 5"/>
    <property type="match status" value="1"/>
</dbReference>
<dbReference type="InterPro" id="IPR001650">
    <property type="entry name" value="Helicase_C-like"/>
</dbReference>
<organism evidence="6 7">
    <name type="scientific">Entamoeba histolytica</name>
    <dbReference type="NCBI Taxonomy" id="5759"/>
    <lineage>
        <taxon>Eukaryota</taxon>
        <taxon>Amoebozoa</taxon>
        <taxon>Evosea</taxon>
        <taxon>Archamoebae</taxon>
        <taxon>Mastigamoebida</taxon>
        <taxon>Entamoebidae</taxon>
        <taxon>Entamoeba</taxon>
    </lineage>
</organism>
<dbReference type="CDD" id="cd18793">
    <property type="entry name" value="SF2_C_SNF"/>
    <property type="match status" value="1"/>
</dbReference>
<dbReference type="SMART" id="SM00490">
    <property type="entry name" value="HELICc"/>
    <property type="match status" value="1"/>
</dbReference>
<evidence type="ECO:0000256" key="3">
    <source>
        <dbReference type="ARBA" id="ARBA00023242"/>
    </source>
</evidence>
<name>A0A5K1VRL8_ENTHI</name>
<evidence type="ECO:0000313" key="7">
    <source>
        <dbReference type="Proteomes" id="UP000078387"/>
    </source>
</evidence>
<dbReference type="VEuPathDB" id="AmoebaDB:EHI7A_034430"/>
<dbReference type="GO" id="GO:0000785">
    <property type="term" value="C:chromatin"/>
    <property type="evidence" value="ECO:0007669"/>
    <property type="project" value="TreeGrafter"/>
</dbReference>
<dbReference type="SUPFAM" id="SSF46689">
    <property type="entry name" value="Homeodomain-like"/>
    <property type="match status" value="2"/>
</dbReference>
<proteinExistence type="predicted"/>
<dbReference type="InterPro" id="IPR015195">
    <property type="entry name" value="SLIDE"/>
</dbReference>
<dbReference type="FunFam" id="3.40.50.10810:FF:000096">
    <property type="entry name" value="Helicase, putative"/>
    <property type="match status" value="1"/>
</dbReference>
<evidence type="ECO:0000256" key="2">
    <source>
        <dbReference type="ARBA" id="ARBA00022801"/>
    </source>
</evidence>
<dbReference type="InterPro" id="IPR000330">
    <property type="entry name" value="SNF2_N"/>
</dbReference>
<dbReference type="Pfam" id="PF00271">
    <property type="entry name" value="Helicase_C"/>
    <property type="match status" value="1"/>
</dbReference>
<dbReference type="Gene3D" id="3.40.50.300">
    <property type="entry name" value="P-loop containing nucleotide triphosphate hydrolases"/>
    <property type="match status" value="1"/>
</dbReference>
<accession>A0A5K1VRL8</accession>
<keyword evidence="3" id="KW-0539">Nucleus</keyword>
<evidence type="ECO:0000259" key="4">
    <source>
        <dbReference type="PROSITE" id="PS51192"/>
    </source>
</evidence>
<gene>
    <name evidence="6" type="ORF">CL6EHI_044890</name>
</gene>
<dbReference type="Proteomes" id="UP000078387">
    <property type="component" value="Unassembled WGS sequence"/>
</dbReference>
<keyword evidence="6" id="KW-0067">ATP-binding</keyword>
<dbReference type="GO" id="GO:0005634">
    <property type="term" value="C:nucleus"/>
    <property type="evidence" value="ECO:0007669"/>
    <property type="project" value="UniProtKB-SubCell"/>
</dbReference>
<sequence length="955" mass="111791">MSRTETPSLEDSIDIIKLLRNKKIKELNKGIQFKELDNDKKIEHIKELILIATEDPSIEKRKNNKKGARRSIQDEEDTDIESVVQSISTAMYFENSPPYIKNGQLKPFQIDALNWLIRRHHLGVNSILADEMGLGKTLESISLLGYLYHVQDCHGPHIVISPKSTIDNWKNEINKWLPSIKVALMGGTRESREDCRKENFDKDKLKADVIICSYQVISKEKSLLKKQKFVYLILDEAHSAKNENTRFYNDLSEINASHKLFLTGTPLQNTLHELWSLLQFLLPEIFNTKELDEIFESIESDKFQGYIDSIRDFIKPFMLRRLKTDVQKELPPKMEIKIFVQLTPFQKIWYRKVLMGDVTVIIGDKIVKSKLNNTMTQLRKVCDHPYLMPGAEPEPYVNGEHLCLSSAKMIVMEKLVEKHLKNNGKILIFSQMTRMLDIIDDYLVFKDIEHYRIDGQTQQEDRVEQIKDFNDPNGKVSIFLLSTRSGGLGINLQSADTVILYDSDWNPQSDIQAMDRAHRIGQTKPVTVYRLICEGTAEQRLIRVAERKLMLNRLVMQSGKTATEPAIGKEELLQIMQQELTGCLKEESDDKKVKEKNKDLKDIDIESIIQSGKEKTQELKNEIEKETETAKKGMMNLTNFAFGVEKVDIREFEGKVFGQNDNLEDLERYKENMKLVRTETLKQPPAIKFRDLQFPSKELLQLLDKENEEYKRLNATFKEDLTFAILKGDSLDPILHPKYLSDEDNQRKEKLLKETFYDWDDNDFRKWKTAMKKYGYEKLDEISTYMGKDKQEVQRYNNVFIQRYNEVNEGEKLYNSLFKSEQKRKLREKEQEDLAQAIKAKPDDMTVLTPYVYFGNSQTDPLVDSMMLRKYAEYGEDWERILKEIKEHPLFVFNIYINSYTPQTVKEKIRFLIHNVEKTKEKMTKENDGNIVLDKIEINDNFENKKMRKEDDNND</sequence>
<keyword evidence="6" id="KW-0347">Helicase</keyword>
<dbReference type="Gene3D" id="1.10.10.60">
    <property type="entry name" value="Homeodomain-like"/>
    <property type="match status" value="2"/>
</dbReference>
<dbReference type="InterPro" id="IPR027417">
    <property type="entry name" value="P-loop_NTPase"/>
</dbReference>
<dbReference type="VEuPathDB" id="AmoebaDB:EHI5A_051700"/>
<dbReference type="EMBL" id="BDEQ01000001">
    <property type="protein sequence ID" value="GAT91786.1"/>
    <property type="molecule type" value="Genomic_DNA"/>
</dbReference>
<dbReference type="PROSITE" id="PS51192">
    <property type="entry name" value="HELICASE_ATP_BIND_1"/>
    <property type="match status" value="1"/>
</dbReference>
<feature type="domain" description="Helicase C-terminal" evidence="5">
    <location>
        <begin position="411"/>
        <end position="567"/>
    </location>
</feature>
<dbReference type="GO" id="GO:0042393">
    <property type="term" value="F:histone binding"/>
    <property type="evidence" value="ECO:0007669"/>
    <property type="project" value="TreeGrafter"/>
</dbReference>
<protein>
    <submittedName>
        <fullName evidence="6">Helicase putative</fullName>
    </submittedName>
</protein>
<dbReference type="SUPFAM" id="SSF52540">
    <property type="entry name" value="P-loop containing nucleoside triphosphate hydrolases"/>
    <property type="match status" value="2"/>
</dbReference>
<dbReference type="GO" id="GO:0140658">
    <property type="term" value="F:ATP-dependent chromatin remodeler activity"/>
    <property type="evidence" value="ECO:0007669"/>
    <property type="project" value="TreeGrafter"/>
</dbReference>
<dbReference type="Gene3D" id="3.40.50.10810">
    <property type="entry name" value="Tandem AAA-ATPase domain"/>
    <property type="match status" value="1"/>
</dbReference>